<sequence length="32" mass="3648">MDIERAFYIHTVRVARALRAMGEITLRVQSGS</sequence>
<reference evidence="1 2" key="1">
    <citation type="submission" date="2017-08" db="EMBL/GenBank/DDBJ databases">
        <authorList>
            <person name="Chaillou S."/>
        </authorList>
    </citation>
    <scope>NUCLEOTIDE SEQUENCE [LARGE SCALE GENOMIC DNA]</scope>
    <source>
        <strain evidence="1 2">MFPA15A1205</strain>
    </source>
</reference>
<dbReference type="AlphaFoldDB" id="A0AAX2H630"/>
<evidence type="ECO:0000313" key="1">
    <source>
        <dbReference type="EMBL" id="SOB52224.1"/>
    </source>
</evidence>
<accession>A0AAX2H630</accession>
<comment type="caution">
    <text evidence="1">The sequence shown here is derived from an EMBL/GenBank/DDBJ whole genome shotgun (WGS) entry which is preliminary data.</text>
</comment>
<proteinExistence type="predicted"/>
<name>A0AAX2H630_9PSED</name>
<dbReference type="Proteomes" id="UP000219564">
    <property type="component" value="Unassembled WGS sequence"/>
</dbReference>
<organism evidence="1 2">
    <name type="scientific">Pseudomonas lundensis</name>
    <dbReference type="NCBI Taxonomy" id="86185"/>
    <lineage>
        <taxon>Bacteria</taxon>
        <taxon>Pseudomonadati</taxon>
        <taxon>Pseudomonadota</taxon>
        <taxon>Gammaproteobacteria</taxon>
        <taxon>Pseudomonadales</taxon>
        <taxon>Pseudomonadaceae</taxon>
        <taxon>Pseudomonas</taxon>
    </lineage>
</organism>
<gene>
    <name evidence="1" type="ORF">PLUA15_220259</name>
</gene>
<evidence type="ECO:0000313" key="2">
    <source>
        <dbReference type="Proteomes" id="UP000219564"/>
    </source>
</evidence>
<protein>
    <submittedName>
        <fullName evidence="1">Uncharacterized protein</fullName>
    </submittedName>
</protein>
<dbReference type="EMBL" id="OBKZ01000015">
    <property type="protein sequence ID" value="SOB52224.1"/>
    <property type="molecule type" value="Genomic_DNA"/>
</dbReference>